<name>A0A9D2ML99_9FIRM</name>
<dbReference type="AlphaFoldDB" id="A0A9D2ML99"/>
<keyword evidence="2" id="KW-0812">Transmembrane</keyword>
<feature type="transmembrane region" description="Helical" evidence="2">
    <location>
        <begin position="15"/>
        <end position="38"/>
    </location>
</feature>
<comment type="caution">
    <text evidence="3">The sequence shown here is derived from an EMBL/GenBank/DDBJ whole genome shotgun (WGS) entry which is preliminary data.</text>
</comment>
<accession>A0A9D2ML99</accession>
<feature type="compositionally biased region" description="Acidic residues" evidence="1">
    <location>
        <begin position="210"/>
        <end position="225"/>
    </location>
</feature>
<organism evidence="3 4">
    <name type="scientific">Candidatus Flavonifractor intestinigallinarum</name>
    <dbReference type="NCBI Taxonomy" id="2838586"/>
    <lineage>
        <taxon>Bacteria</taxon>
        <taxon>Bacillati</taxon>
        <taxon>Bacillota</taxon>
        <taxon>Clostridia</taxon>
        <taxon>Eubacteriales</taxon>
        <taxon>Oscillospiraceae</taxon>
        <taxon>Flavonifractor</taxon>
    </lineage>
</organism>
<feature type="transmembrane region" description="Helical" evidence="2">
    <location>
        <begin position="87"/>
        <end position="108"/>
    </location>
</feature>
<reference evidence="3" key="1">
    <citation type="journal article" date="2021" name="PeerJ">
        <title>Extensive microbial diversity within the chicken gut microbiome revealed by metagenomics and culture.</title>
        <authorList>
            <person name="Gilroy R."/>
            <person name="Ravi A."/>
            <person name="Getino M."/>
            <person name="Pursley I."/>
            <person name="Horton D.L."/>
            <person name="Alikhan N.F."/>
            <person name="Baker D."/>
            <person name="Gharbi K."/>
            <person name="Hall N."/>
            <person name="Watson M."/>
            <person name="Adriaenssens E.M."/>
            <person name="Foster-Nyarko E."/>
            <person name="Jarju S."/>
            <person name="Secka A."/>
            <person name="Antonio M."/>
            <person name="Oren A."/>
            <person name="Chaudhuri R.R."/>
            <person name="La Ragione R."/>
            <person name="Hildebrand F."/>
            <person name="Pallen M.J."/>
        </authorList>
    </citation>
    <scope>NUCLEOTIDE SEQUENCE</scope>
    <source>
        <strain evidence="3">CHK192-8294</strain>
    </source>
</reference>
<evidence type="ECO:0000313" key="3">
    <source>
        <dbReference type="EMBL" id="HJB79756.1"/>
    </source>
</evidence>
<feature type="transmembrane region" description="Helical" evidence="2">
    <location>
        <begin position="114"/>
        <end position="136"/>
    </location>
</feature>
<dbReference type="EMBL" id="DWXO01000021">
    <property type="protein sequence ID" value="HJB79756.1"/>
    <property type="molecule type" value="Genomic_DNA"/>
</dbReference>
<proteinExistence type="predicted"/>
<sequence>MSYGGYRRPDGNGDLGSWIVTLILLVSPLWFVGLILLFRKLNALGRRPQFPYLGPSPGTQGVRTPPPGAAGRGLGFGKAKAMTIGGAAMAILFGIATAAGLPVVSSILGFPLSLAAMSPVIGLCTGGLALMLAGSLSTRKIRRFRKYLALIGRRESVSVVQLAHAMPVSVRKACNDLQEMLDRGILPAGYLDMSSHQLILSDEGLKDEPEPAAEPEAPDQEEEEPLDIRDDDAVLREIRRLNDDIDDAEMSRKIDRIGEITSKIYGYVKQNPSKEGQLRSFLNYYLPTTLKILKAYARMEDQGVEGENIRTAKERIEGMMDKVVDGFEKQLDRLFEVDTMDITADVEVLERMLEKDGLSGGMDFGQKGTS</sequence>
<gene>
    <name evidence="3" type="ORF">H9712_02105</name>
</gene>
<feature type="region of interest" description="Disordered" evidence="1">
    <location>
        <begin position="204"/>
        <end position="227"/>
    </location>
</feature>
<keyword evidence="2" id="KW-0472">Membrane</keyword>
<dbReference type="InterPro" id="IPR018770">
    <property type="entry name" value="ChloroindolylP_hydrolase"/>
</dbReference>
<dbReference type="Pfam" id="PF10112">
    <property type="entry name" value="Halogen_Hydrol"/>
    <property type="match status" value="1"/>
</dbReference>
<evidence type="ECO:0000313" key="4">
    <source>
        <dbReference type="Proteomes" id="UP000823921"/>
    </source>
</evidence>
<keyword evidence="2" id="KW-1133">Transmembrane helix</keyword>
<reference evidence="3" key="2">
    <citation type="submission" date="2021-04" db="EMBL/GenBank/DDBJ databases">
        <authorList>
            <person name="Gilroy R."/>
        </authorList>
    </citation>
    <scope>NUCLEOTIDE SEQUENCE</scope>
    <source>
        <strain evidence="3">CHK192-8294</strain>
    </source>
</reference>
<protein>
    <submittedName>
        <fullName evidence="3">5-bromo-4-chloroindolyl phosphate hydrolysis family protein</fullName>
    </submittedName>
</protein>
<evidence type="ECO:0000256" key="1">
    <source>
        <dbReference type="SAM" id="MobiDB-lite"/>
    </source>
</evidence>
<dbReference type="Proteomes" id="UP000823921">
    <property type="component" value="Unassembled WGS sequence"/>
</dbReference>
<evidence type="ECO:0000256" key="2">
    <source>
        <dbReference type="SAM" id="Phobius"/>
    </source>
</evidence>